<dbReference type="EMBL" id="FONV01000005">
    <property type="protein sequence ID" value="SFF04320.1"/>
    <property type="molecule type" value="Genomic_DNA"/>
</dbReference>
<feature type="transmembrane region" description="Helical" evidence="1">
    <location>
        <begin position="282"/>
        <end position="302"/>
    </location>
</feature>
<dbReference type="RefSeq" id="WP_093614393.1">
    <property type="nucleotide sequence ID" value="NZ_BOMT01000037.1"/>
</dbReference>
<organism evidence="2 3">
    <name type="scientific">Actinoplanes philippinensis</name>
    <dbReference type="NCBI Taxonomy" id="35752"/>
    <lineage>
        <taxon>Bacteria</taxon>
        <taxon>Bacillati</taxon>
        <taxon>Actinomycetota</taxon>
        <taxon>Actinomycetes</taxon>
        <taxon>Micromonosporales</taxon>
        <taxon>Micromonosporaceae</taxon>
        <taxon>Actinoplanes</taxon>
    </lineage>
</organism>
<name>A0A1I2FI73_9ACTN</name>
<keyword evidence="1" id="KW-0472">Membrane</keyword>
<feature type="transmembrane region" description="Helical" evidence="1">
    <location>
        <begin position="60"/>
        <end position="80"/>
    </location>
</feature>
<feature type="transmembrane region" description="Helical" evidence="1">
    <location>
        <begin position="250"/>
        <end position="270"/>
    </location>
</feature>
<dbReference type="OrthoDB" id="343560at2"/>
<protein>
    <submittedName>
        <fullName evidence="2">Uncharacterized protein</fullName>
    </submittedName>
</protein>
<feature type="transmembrane region" description="Helical" evidence="1">
    <location>
        <begin position="25"/>
        <end position="45"/>
    </location>
</feature>
<evidence type="ECO:0000313" key="2">
    <source>
        <dbReference type="EMBL" id="SFF04320.1"/>
    </source>
</evidence>
<feature type="transmembrane region" description="Helical" evidence="1">
    <location>
        <begin position="162"/>
        <end position="180"/>
    </location>
</feature>
<accession>A0A1I2FI73</accession>
<keyword evidence="1" id="KW-1133">Transmembrane helix</keyword>
<sequence>MTTIDSLTAGSLPAQRGEARWNRPLLFLTAASAVLAVIALTGIFVDDRILTGVPIWLKPFKFAVSFVFYAFTLAWMLAVLPRRSRAAERAGVVILAVAVVELTIIVTQVIRGTTSHFNVSTPLNETLWNIMGPSIMVLFLAQVVIAVAALRQRIPDRPAAFAIRLGLGISLLGMAIAFLMTSQTTDAGLLGAHSVGVPDGGPSMPVTGWSTTGGDLRISHFVGLHALQALPLLAYGLARWTRLAEVARARLVLIGGSAYAVVVILLTWQALRAQPLLQPDSLTLAAFAAVAAVTGVASAAAIRGRA</sequence>
<keyword evidence="3" id="KW-1185">Reference proteome</keyword>
<dbReference type="STRING" id="35752.SAMN05421541_105382"/>
<evidence type="ECO:0000256" key="1">
    <source>
        <dbReference type="SAM" id="Phobius"/>
    </source>
</evidence>
<dbReference type="Proteomes" id="UP000199645">
    <property type="component" value="Unassembled WGS sequence"/>
</dbReference>
<keyword evidence="1" id="KW-0812">Transmembrane</keyword>
<gene>
    <name evidence="2" type="ORF">SAMN05421541_105382</name>
</gene>
<feature type="transmembrane region" description="Helical" evidence="1">
    <location>
        <begin position="92"/>
        <end position="110"/>
    </location>
</feature>
<reference evidence="2 3" key="1">
    <citation type="submission" date="2016-10" db="EMBL/GenBank/DDBJ databases">
        <authorList>
            <person name="de Groot N.N."/>
        </authorList>
    </citation>
    <scope>NUCLEOTIDE SEQUENCE [LARGE SCALE GENOMIC DNA]</scope>
    <source>
        <strain evidence="2 3">DSM 43019</strain>
    </source>
</reference>
<feature type="transmembrane region" description="Helical" evidence="1">
    <location>
        <begin position="130"/>
        <end position="150"/>
    </location>
</feature>
<dbReference type="AlphaFoldDB" id="A0A1I2FI73"/>
<evidence type="ECO:0000313" key="3">
    <source>
        <dbReference type="Proteomes" id="UP000199645"/>
    </source>
</evidence>
<proteinExistence type="predicted"/>
<feature type="transmembrane region" description="Helical" evidence="1">
    <location>
        <begin position="218"/>
        <end position="238"/>
    </location>
</feature>